<protein>
    <submittedName>
        <fullName evidence="1">Uncharacterized protein</fullName>
    </submittedName>
</protein>
<organism evidence="1 2">
    <name type="scientific">Kwoniella shivajii</name>
    <dbReference type="NCBI Taxonomy" id="564305"/>
    <lineage>
        <taxon>Eukaryota</taxon>
        <taxon>Fungi</taxon>
        <taxon>Dikarya</taxon>
        <taxon>Basidiomycota</taxon>
        <taxon>Agaricomycotina</taxon>
        <taxon>Tremellomycetes</taxon>
        <taxon>Tremellales</taxon>
        <taxon>Cryptococcaceae</taxon>
        <taxon>Kwoniella</taxon>
    </lineage>
</organism>
<gene>
    <name evidence="1" type="ORF">IL334_003690</name>
</gene>
<proteinExistence type="predicted"/>
<evidence type="ECO:0000313" key="2">
    <source>
        <dbReference type="Proteomes" id="UP001329825"/>
    </source>
</evidence>
<dbReference type="GeneID" id="87955821"/>
<dbReference type="EMBL" id="CP141884">
    <property type="protein sequence ID" value="WRT66727.1"/>
    <property type="molecule type" value="Genomic_DNA"/>
</dbReference>
<keyword evidence="2" id="KW-1185">Reference proteome</keyword>
<dbReference type="RefSeq" id="XP_062791467.1">
    <property type="nucleotide sequence ID" value="XM_062935416.1"/>
</dbReference>
<dbReference type="Proteomes" id="UP001329825">
    <property type="component" value="Chromosome 4"/>
</dbReference>
<name>A0ABZ1CY96_9TREE</name>
<sequence>MTIGGMTQFLETLDGKFTAVIPSCDNLTHEELGPGRTKAIRDESFKDGLVYSYEKTFMVKWLERLPETDLATPGKDTVKSTQEIDTHVSKATTGFTSRVPDLRSYINRLRGK</sequence>
<evidence type="ECO:0000313" key="1">
    <source>
        <dbReference type="EMBL" id="WRT66727.1"/>
    </source>
</evidence>
<accession>A0ABZ1CY96</accession>
<reference evidence="1 2" key="1">
    <citation type="submission" date="2024-01" db="EMBL/GenBank/DDBJ databases">
        <title>Comparative genomics of Cryptococcus and Kwoniella reveals pathogenesis evolution and contrasting modes of karyotype evolution via chromosome fusion or intercentromeric recombination.</title>
        <authorList>
            <person name="Coelho M.A."/>
            <person name="David-Palma M."/>
            <person name="Shea T."/>
            <person name="Bowers K."/>
            <person name="McGinley-Smith S."/>
            <person name="Mohammad A.W."/>
            <person name="Gnirke A."/>
            <person name="Yurkov A.M."/>
            <person name="Nowrousian M."/>
            <person name="Sun S."/>
            <person name="Cuomo C.A."/>
            <person name="Heitman J."/>
        </authorList>
    </citation>
    <scope>NUCLEOTIDE SEQUENCE [LARGE SCALE GENOMIC DNA]</scope>
    <source>
        <strain evidence="1">CBS 11374</strain>
    </source>
</reference>